<comment type="pathway">
    <text evidence="3 13">Amino-acid biosynthesis; L-leucine biosynthesis; L-leucine from 3-methyl-2-oxobutanoate: step 2/4.</text>
</comment>
<feature type="binding site" evidence="13">
    <location>
        <position position="407"/>
    </location>
    <ligand>
        <name>[4Fe-4S] cluster</name>
        <dbReference type="ChEBI" id="CHEBI:49883"/>
    </ligand>
</feature>
<dbReference type="Proteomes" id="UP000253977">
    <property type="component" value="Unassembled WGS sequence"/>
</dbReference>
<dbReference type="PROSITE" id="PS01244">
    <property type="entry name" value="ACONITASE_2"/>
    <property type="match status" value="1"/>
</dbReference>
<comment type="caution">
    <text evidence="15">The sequence shown here is derived from an EMBL/GenBank/DDBJ whole genome shotgun (WGS) entry which is preliminary data.</text>
</comment>
<dbReference type="PANTHER" id="PTHR43822:SF9">
    <property type="entry name" value="3-ISOPROPYLMALATE DEHYDRATASE"/>
    <property type="match status" value="1"/>
</dbReference>
<dbReference type="NCBIfam" id="TIGR00170">
    <property type="entry name" value="leuC"/>
    <property type="match status" value="1"/>
</dbReference>
<evidence type="ECO:0000256" key="9">
    <source>
        <dbReference type="ARBA" id="ARBA00023004"/>
    </source>
</evidence>
<dbReference type="AlphaFoldDB" id="A0A369TSC8"/>
<keyword evidence="11 13" id="KW-0456">Lyase</keyword>
<evidence type="ECO:0000256" key="5">
    <source>
        <dbReference type="ARBA" id="ARBA00022430"/>
    </source>
</evidence>
<dbReference type="GO" id="GO:0051539">
    <property type="term" value="F:4 iron, 4 sulfur cluster binding"/>
    <property type="evidence" value="ECO:0007669"/>
    <property type="project" value="UniProtKB-KW"/>
</dbReference>
<dbReference type="InterPro" id="IPR033941">
    <property type="entry name" value="IPMI_cat"/>
</dbReference>
<dbReference type="SUPFAM" id="SSF53732">
    <property type="entry name" value="Aconitase iron-sulfur domain"/>
    <property type="match status" value="1"/>
</dbReference>
<evidence type="ECO:0000256" key="6">
    <source>
        <dbReference type="ARBA" id="ARBA00022485"/>
    </source>
</evidence>
<evidence type="ECO:0000256" key="7">
    <source>
        <dbReference type="ARBA" id="ARBA00022605"/>
    </source>
</evidence>
<comment type="similarity">
    <text evidence="13">Belongs to the aconitase/IPM isomerase family. LeuC type 1 subfamily.</text>
</comment>
<evidence type="ECO:0000256" key="1">
    <source>
        <dbReference type="ARBA" id="ARBA00000491"/>
    </source>
</evidence>
<evidence type="ECO:0000256" key="8">
    <source>
        <dbReference type="ARBA" id="ARBA00022723"/>
    </source>
</evidence>
<dbReference type="InterPro" id="IPR015931">
    <property type="entry name" value="Acnase/IPM_dHydase_lsu_aba_1/3"/>
</dbReference>
<feature type="binding site" evidence="13">
    <location>
        <position position="410"/>
    </location>
    <ligand>
        <name>[4Fe-4S] cluster</name>
        <dbReference type="ChEBI" id="CHEBI:49883"/>
    </ligand>
</feature>
<dbReference type="Gene3D" id="3.30.499.10">
    <property type="entry name" value="Aconitase, domain 3"/>
    <property type="match status" value="2"/>
</dbReference>
<dbReference type="InterPro" id="IPR018136">
    <property type="entry name" value="Aconitase_4Fe-4S_BS"/>
</dbReference>
<dbReference type="NCBIfam" id="NF009116">
    <property type="entry name" value="PRK12466.1"/>
    <property type="match status" value="1"/>
</dbReference>
<dbReference type="InterPro" id="IPR036008">
    <property type="entry name" value="Aconitase_4Fe-4S_dom"/>
</dbReference>
<dbReference type="UniPathway" id="UPA00048">
    <property type="reaction ID" value="UER00071"/>
</dbReference>
<evidence type="ECO:0000256" key="2">
    <source>
        <dbReference type="ARBA" id="ARBA00002695"/>
    </source>
</evidence>
<evidence type="ECO:0000256" key="13">
    <source>
        <dbReference type="HAMAP-Rule" id="MF_01026"/>
    </source>
</evidence>
<dbReference type="GO" id="GO:0009098">
    <property type="term" value="P:L-leucine biosynthetic process"/>
    <property type="evidence" value="ECO:0007669"/>
    <property type="project" value="UniProtKB-UniRule"/>
</dbReference>
<dbReference type="CDD" id="cd01583">
    <property type="entry name" value="IPMI"/>
    <property type="match status" value="1"/>
</dbReference>
<organism evidence="15 16">
    <name type="scientific">Thalassococcus profundi</name>
    <dbReference type="NCBI Taxonomy" id="2282382"/>
    <lineage>
        <taxon>Bacteria</taxon>
        <taxon>Pseudomonadati</taxon>
        <taxon>Pseudomonadota</taxon>
        <taxon>Alphaproteobacteria</taxon>
        <taxon>Rhodobacterales</taxon>
        <taxon>Roseobacteraceae</taxon>
        <taxon>Thalassococcus</taxon>
    </lineage>
</organism>
<keyword evidence="12 13" id="KW-0100">Branched-chain amino acid biosynthesis</keyword>
<feature type="domain" description="Aconitase/3-isopropylmalate dehydratase large subunit alpha/beta/alpha" evidence="14">
    <location>
        <begin position="8"/>
        <end position="457"/>
    </location>
</feature>
<dbReference type="EMBL" id="QPMK01000001">
    <property type="protein sequence ID" value="RDD68080.1"/>
    <property type="molecule type" value="Genomic_DNA"/>
</dbReference>
<dbReference type="HAMAP" id="MF_01026">
    <property type="entry name" value="LeuC_type1"/>
    <property type="match status" value="1"/>
</dbReference>
<evidence type="ECO:0000313" key="15">
    <source>
        <dbReference type="EMBL" id="RDD68080.1"/>
    </source>
</evidence>
<proteinExistence type="inferred from homology"/>
<keyword evidence="16" id="KW-1185">Reference proteome</keyword>
<dbReference type="EC" id="4.2.1.33" evidence="13"/>
<evidence type="ECO:0000256" key="12">
    <source>
        <dbReference type="ARBA" id="ARBA00023304"/>
    </source>
</evidence>
<keyword evidence="9 13" id="KW-0408">Iron</keyword>
<evidence type="ECO:0000313" key="16">
    <source>
        <dbReference type="Proteomes" id="UP000253977"/>
    </source>
</evidence>
<dbReference type="PRINTS" id="PR00415">
    <property type="entry name" value="ACONITASE"/>
</dbReference>
<keyword evidence="5 13" id="KW-0432">Leucine biosynthesis</keyword>
<dbReference type="RefSeq" id="WP_114509059.1">
    <property type="nucleotide sequence ID" value="NZ_QPMK01000001.1"/>
</dbReference>
<evidence type="ECO:0000259" key="14">
    <source>
        <dbReference type="Pfam" id="PF00330"/>
    </source>
</evidence>
<dbReference type="InterPro" id="IPR001030">
    <property type="entry name" value="Acoase/IPM_deHydtase_lsu_aba"/>
</dbReference>
<dbReference type="NCBIfam" id="NF004016">
    <property type="entry name" value="PRK05478.1"/>
    <property type="match status" value="1"/>
</dbReference>
<keyword evidence="8 13" id="KW-0479">Metal-binding</keyword>
<evidence type="ECO:0000256" key="11">
    <source>
        <dbReference type="ARBA" id="ARBA00023239"/>
    </source>
</evidence>
<dbReference type="FunFam" id="3.30.499.10:FF:000007">
    <property type="entry name" value="3-isopropylmalate dehydratase large subunit"/>
    <property type="match status" value="1"/>
</dbReference>
<dbReference type="Pfam" id="PF00330">
    <property type="entry name" value="Aconitase"/>
    <property type="match status" value="1"/>
</dbReference>
<dbReference type="PANTHER" id="PTHR43822">
    <property type="entry name" value="HOMOACONITASE, MITOCHONDRIAL-RELATED"/>
    <property type="match status" value="1"/>
</dbReference>
<gene>
    <name evidence="13 15" type="primary">leuC</name>
    <name evidence="15" type="ORF">DU478_00990</name>
</gene>
<accession>A0A369TSC8</accession>
<keyword evidence="6 13" id="KW-0004">4Fe-4S</keyword>
<dbReference type="PROSITE" id="PS00450">
    <property type="entry name" value="ACONITASE_1"/>
    <property type="match status" value="1"/>
</dbReference>
<dbReference type="InterPro" id="IPR004430">
    <property type="entry name" value="3-IsopropMal_deHydase_lsu"/>
</dbReference>
<dbReference type="GO" id="GO:0046872">
    <property type="term" value="F:metal ion binding"/>
    <property type="evidence" value="ECO:0007669"/>
    <property type="project" value="UniProtKB-KW"/>
</dbReference>
<sequence>MSPKTLYDKIWDAHVAHEADDGTTLLYIDRHLVHEVTSPQAFEGLRMAGRTVRAPDKTIAVPDHNVPTTEGREKGIENEESRIQVEALDKNAKDFGIHYYPVSDVRQGIVHIVGPEQGWTLPGMTVVCGDSHTATHGAFGALAHGIGTSEVEHVLATQTLIQKKSKNMKVEITGKLAPGVTAKDITLSVIGATGTAGGTGYVIEYCGEAIRDLSMEGRMTVCNMAIEGGARAGLIAPDEKTFAYVKGRPHAPKGAQWEAAMDWWKTLYSDDDAQWDKVVTIKGEDIAPVVTWGTSPEDVLPITASVPAPDSFKGGKVDAAKRALDYMGLSAGTPLNEIAIDTVFIGSCTNGRIEDLRAAAEILKGKKIAVKRAMVVPGSGLVRAQAEEEGLADIFKEAGFEWRMAGCSMCLAMNPDQLSPGERCAATSNRNFEGRQGRGGRTHLMSPAMAAAAAVTGHLTDVRDMM</sequence>
<comment type="function">
    <text evidence="2 13">Catalyzes the isomerization between 2-isopropylmalate and 3-isopropylmalate, via the formation of 2-isopropylmaleate.</text>
</comment>
<dbReference type="GO" id="GO:0003861">
    <property type="term" value="F:3-isopropylmalate dehydratase activity"/>
    <property type="evidence" value="ECO:0007669"/>
    <property type="project" value="UniProtKB-UniRule"/>
</dbReference>
<evidence type="ECO:0000256" key="4">
    <source>
        <dbReference type="ARBA" id="ARBA00011271"/>
    </source>
</evidence>
<keyword evidence="7 13" id="KW-0028">Amino-acid biosynthesis</keyword>
<feature type="binding site" evidence="13">
    <location>
        <position position="348"/>
    </location>
    <ligand>
        <name>[4Fe-4S] cluster</name>
        <dbReference type="ChEBI" id="CHEBI:49883"/>
    </ligand>
</feature>
<evidence type="ECO:0000256" key="3">
    <source>
        <dbReference type="ARBA" id="ARBA00004729"/>
    </source>
</evidence>
<reference evidence="15 16" key="1">
    <citation type="submission" date="2018-07" db="EMBL/GenBank/DDBJ databases">
        <title>Thalassococcus profundi sp. nov., a marine bacterium isolated from deep seawater of Okinawa Trough.</title>
        <authorList>
            <person name="Yu M."/>
        </authorList>
    </citation>
    <scope>NUCLEOTIDE SEQUENCE [LARGE SCALE GENOMIC DNA]</scope>
    <source>
        <strain evidence="15 16">WRAS1</strain>
    </source>
</reference>
<comment type="subunit">
    <text evidence="4 13">Heterodimer of LeuC and LeuD.</text>
</comment>
<dbReference type="InterPro" id="IPR050067">
    <property type="entry name" value="IPM_dehydratase_rel_enz"/>
</dbReference>
<dbReference type="OrthoDB" id="9802769at2"/>
<name>A0A369TSC8_9RHOB</name>
<keyword evidence="10 13" id="KW-0411">Iron-sulfur</keyword>
<comment type="cofactor">
    <cofactor evidence="13">
        <name>[4Fe-4S] cluster</name>
        <dbReference type="ChEBI" id="CHEBI:49883"/>
    </cofactor>
    <text evidence="13">Binds 1 [4Fe-4S] cluster per subunit.</text>
</comment>
<comment type="catalytic activity">
    <reaction evidence="1 13">
        <text>(2R,3S)-3-isopropylmalate = (2S)-2-isopropylmalate</text>
        <dbReference type="Rhea" id="RHEA:32287"/>
        <dbReference type="ChEBI" id="CHEBI:1178"/>
        <dbReference type="ChEBI" id="CHEBI:35121"/>
        <dbReference type="EC" id="4.2.1.33"/>
    </reaction>
</comment>
<dbReference type="FunFam" id="3.30.499.10:FF:000006">
    <property type="entry name" value="3-isopropylmalate dehydratase large subunit"/>
    <property type="match status" value="1"/>
</dbReference>
<protein>
    <recommendedName>
        <fullName evidence="13">3-isopropylmalate dehydratase large subunit</fullName>
        <ecNumber evidence="13">4.2.1.33</ecNumber>
    </recommendedName>
    <alternativeName>
        <fullName evidence="13">Alpha-IPM isomerase</fullName>
        <shortName evidence="13">IPMI</shortName>
    </alternativeName>
    <alternativeName>
        <fullName evidence="13">Isopropylmalate isomerase</fullName>
    </alternativeName>
</protein>
<evidence type="ECO:0000256" key="10">
    <source>
        <dbReference type="ARBA" id="ARBA00023014"/>
    </source>
</evidence>